<evidence type="ECO:0000313" key="2">
    <source>
        <dbReference type="Proteomes" id="UP000241206"/>
    </source>
</evidence>
<evidence type="ECO:0000313" key="1">
    <source>
        <dbReference type="EMBL" id="PTD17675.1"/>
    </source>
</evidence>
<keyword evidence="2" id="KW-1185">Reference proteome</keyword>
<name>A0A2T4HPF5_9SPHN</name>
<gene>
    <name evidence="1" type="ORF">CV103_16930</name>
</gene>
<accession>A0A2T4HPF5</accession>
<dbReference type="AlphaFoldDB" id="A0A2T4HPF5"/>
<sequence>MAEWLYEDGIGEARAALVDQGRILEAAIEPDDAGPRAGAVIPARLTKVLIPGRRAVVTLEGEGGEALIEPPPRGVTEGARLLVEITRAAIPEPGRPKRAIARAALPDALPTDGPDLLQRIAATGIPVVRLASHGEDRLEAAGWSELLDEALTGEIAFPGGALRLSLTPAMALFDVDGPLPPAELAVAGARAAARAIRRMGISGSIGIDLPTVGAKADRQAAAAAVDAELPQPFERTAVNGFGFLQIVRRRSRASLPELLRSEPAVAAARALLRRAERTAGAGTVQIAAAPAVIAVIAARPDWQALLERRRGLPLALRSEASLAISSGHVHIGPLPA</sequence>
<organism evidence="1 2">
    <name type="scientific">Edaphosphingomonas fennica</name>
    <dbReference type="NCBI Taxonomy" id="114404"/>
    <lineage>
        <taxon>Bacteria</taxon>
        <taxon>Pseudomonadati</taxon>
        <taxon>Pseudomonadota</taxon>
        <taxon>Alphaproteobacteria</taxon>
        <taxon>Sphingomonadales</taxon>
        <taxon>Rhizorhabdaceae</taxon>
        <taxon>Edaphosphingomonas</taxon>
    </lineage>
</organism>
<proteinExistence type="predicted"/>
<reference evidence="1 2" key="1">
    <citation type="submission" date="2017-11" db="EMBL/GenBank/DDBJ databases">
        <title>Sphingomonas oleivorans sp. nov., isolated from oil-contaminated soil.</title>
        <authorList>
            <person name="Wang L."/>
            <person name="Chen L."/>
        </authorList>
    </citation>
    <scope>NUCLEOTIDE SEQUENCE [LARGE SCALE GENOMIC DNA]</scope>
    <source>
        <strain evidence="1 2">K101</strain>
    </source>
</reference>
<dbReference type="EMBL" id="PHHF01000071">
    <property type="protein sequence ID" value="PTD17675.1"/>
    <property type="molecule type" value="Genomic_DNA"/>
</dbReference>
<comment type="caution">
    <text evidence="1">The sequence shown here is derived from an EMBL/GenBank/DDBJ whole genome shotgun (WGS) entry which is preliminary data.</text>
</comment>
<dbReference type="Proteomes" id="UP000241206">
    <property type="component" value="Unassembled WGS sequence"/>
</dbReference>
<dbReference type="RefSeq" id="WP_107395628.1">
    <property type="nucleotide sequence ID" value="NZ_PHHF01000071.1"/>
</dbReference>
<protein>
    <submittedName>
        <fullName evidence="1">Ribonuclease</fullName>
    </submittedName>
</protein>